<reference evidence="3" key="1">
    <citation type="submission" date="2022-04" db="EMBL/GenBank/DDBJ databases">
        <title>Hymenobacter sp. isolated from the air.</title>
        <authorList>
            <person name="Won M."/>
            <person name="Lee C.-M."/>
            <person name="Woen H.-Y."/>
            <person name="Kwon S.-W."/>
        </authorList>
    </citation>
    <scope>NUCLEOTIDE SEQUENCE</scope>
    <source>
        <strain evidence="3">5420S-77</strain>
    </source>
</reference>
<name>A0ABY4G3G7_9BACT</name>
<dbReference type="InterPro" id="IPR051199">
    <property type="entry name" value="LPS_LOS_Heptosyltrfase"/>
</dbReference>
<dbReference type="InterPro" id="IPR002201">
    <property type="entry name" value="Glyco_trans_9"/>
</dbReference>
<evidence type="ECO:0000313" key="4">
    <source>
        <dbReference type="Proteomes" id="UP000830401"/>
    </source>
</evidence>
<keyword evidence="4" id="KW-1185">Reference proteome</keyword>
<dbReference type="Proteomes" id="UP000830401">
    <property type="component" value="Chromosome"/>
</dbReference>
<dbReference type="CDD" id="cd03789">
    <property type="entry name" value="GT9_LPS_heptosyltransferase"/>
    <property type="match status" value="1"/>
</dbReference>
<dbReference type="Gene3D" id="3.40.50.2000">
    <property type="entry name" value="Glycogen Phosphorylase B"/>
    <property type="match status" value="2"/>
</dbReference>
<dbReference type="PANTHER" id="PTHR30160:SF1">
    <property type="entry name" value="LIPOPOLYSACCHARIDE 1,2-N-ACETYLGLUCOSAMINETRANSFERASE-RELATED"/>
    <property type="match status" value="1"/>
</dbReference>
<evidence type="ECO:0000256" key="2">
    <source>
        <dbReference type="ARBA" id="ARBA00022679"/>
    </source>
</evidence>
<protein>
    <submittedName>
        <fullName evidence="3">Glycosyltransferase family 9 protein</fullName>
    </submittedName>
</protein>
<keyword evidence="1" id="KW-0328">Glycosyltransferase</keyword>
<dbReference type="SUPFAM" id="SSF53756">
    <property type="entry name" value="UDP-Glycosyltransferase/glycogen phosphorylase"/>
    <property type="match status" value="1"/>
</dbReference>
<gene>
    <name evidence="3" type="ORF">MUN86_17905</name>
</gene>
<dbReference type="PANTHER" id="PTHR30160">
    <property type="entry name" value="TETRAACYLDISACCHARIDE 4'-KINASE-RELATED"/>
    <property type="match status" value="1"/>
</dbReference>
<proteinExistence type="predicted"/>
<evidence type="ECO:0000256" key="1">
    <source>
        <dbReference type="ARBA" id="ARBA00022676"/>
    </source>
</evidence>
<keyword evidence="2" id="KW-0808">Transferase</keyword>
<accession>A0ABY4G3G7</accession>
<dbReference type="EMBL" id="CP095061">
    <property type="protein sequence ID" value="UOQ65408.1"/>
    <property type="molecule type" value="Genomic_DNA"/>
</dbReference>
<evidence type="ECO:0000313" key="3">
    <source>
        <dbReference type="EMBL" id="UOQ65408.1"/>
    </source>
</evidence>
<sequence length="352" mass="39317">MKILILRFSSIGDIVLTTPVIRAVKQQVPGAIVHFCTKPAHRSFIEPNPYIDKVHYLTGSLKELVAELKKEQFNFVVDLHHNLRTTMLKAMLGVKSASFDKLNLRKWLLVQFKISTMPRVHIVDRYLAAAAQLGVKNDGKGLDYFIPAADEVDLTTLPAGFQRGYVAFAIGAQHATKRLPVERIIELCGQLRCPVVLLGGPEDESNGHIVELAFEKQAATSPPAPARIPDSPYYFPGASAASLQTTIYNACGRYSLNQSASLVRQAQFVVSHDTGLMHIAAAFRKEIFSVWGNTVPEFGMYPYRTEFRVLEVRGLPCRPCSKIGYEKCPQGHFRCMRDIKFDLDLPQTQDGR</sequence>
<organism evidence="3 4">
    <name type="scientific">Hymenobacter volaticus</name>
    <dbReference type="NCBI Taxonomy" id="2932254"/>
    <lineage>
        <taxon>Bacteria</taxon>
        <taxon>Pseudomonadati</taxon>
        <taxon>Bacteroidota</taxon>
        <taxon>Cytophagia</taxon>
        <taxon>Cytophagales</taxon>
        <taxon>Hymenobacteraceae</taxon>
        <taxon>Hymenobacter</taxon>
    </lineage>
</organism>
<dbReference type="RefSeq" id="WP_245119415.1">
    <property type="nucleotide sequence ID" value="NZ_CP095061.1"/>
</dbReference>
<dbReference type="Pfam" id="PF01075">
    <property type="entry name" value="Glyco_transf_9"/>
    <property type="match status" value="2"/>
</dbReference>